<keyword evidence="1" id="KW-0812">Transmembrane</keyword>
<sequence>MMTLDFTTMLGVACVALAVTLIALSRYRYWLVFMAAGMVFWGSLELLRVAIQSVIEMPLLYGYISAFMVSLLGFTVIIALYDYHHAKLTADKVNCIEHTPVYEDDRHQYTG</sequence>
<dbReference type="EMBL" id="NEXX01000001">
    <property type="protein sequence ID" value="OUY09039.1"/>
    <property type="molecule type" value="Genomic_DNA"/>
</dbReference>
<feature type="transmembrane region" description="Helical" evidence="1">
    <location>
        <begin position="63"/>
        <end position="83"/>
    </location>
</feature>
<comment type="caution">
    <text evidence="2">The sequence shown here is derived from an EMBL/GenBank/DDBJ whole genome shotgun (WGS) entry which is preliminary data.</text>
</comment>
<evidence type="ECO:0000256" key="1">
    <source>
        <dbReference type="SAM" id="Phobius"/>
    </source>
</evidence>
<keyword evidence="1" id="KW-1133">Transmembrane helix</keyword>
<organism evidence="2 3">
    <name type="scientific">Acinetobacter populi</name>
    <dbReference type="NCBI Taxonomy" id="1582270"/>
    <lineage>
        <taxon>Bacteria</taxon>
        <taxon>Pseudomonadati</taxon>
        <taxon>Pseudomonadota</taxon>
        <taxon>Gammaproteobacteria</taxon>
        <taxon>Moraxellales</taxon>
        <taxon>Moraxellaceae</taxon>
        <taxon>Acinetobacter</taxon>
    </lineage>
</organism>
<proteinExistence type="predicted"/>
<feature type="transmembrane region" description="Helical" evidence="1">
    <location>
        <begin position="6"/>
        <end position="24"/>
    </location>
</feature>
<dbReference type="AlphaFoldDB" id="A0A1Z9Z3M8"/>
<evidence type="ECO:0000313" key="3">
    <source>
        <dbReference type="Proteomes" id="UP000196536"/>
    </source>
</evidence>
<dbReference type="RefSeq" id="WP_087619696.1">
    <property type="nucleotide sequence ID" value="NZ_NEXX01000001.1"/>
</dbReference>
<gene>
    <name evidence="2" type="ORF">CAP51_05410</name>
</gene>
<accession>A0A1Z9Z3M8</accession>
<dbReference type="Proteomes" id="UP000196536">
    <property type="component" value="Unassembled WGS sequence"/>
</dbReference>
<dbReference type="NCBIfam" id="NF045538">
    <property type="entry name" value="AciT"/>
    <property type="match status" value="1"/>
</dbReference>
<keyword evidence="3" id="KW-1185">Reference proteome</keyword>
<keyword evidence="1" id="KW-0472">Membrane</keyword>
<name>A0A1Z9Z3M8_9GAMM</name>
<feature type="transmembrane region" description="Helical" evidence="1">
    <location>
        <begin position="31"/>
        <end position="51"/>
    </location>
</feature>
<protein>
    <submittedName>
        <fullName evidence="2">Uncharacterized protein</fullName>
    </submittedName>
</protein>
<dbReference type="OrthoDB" id="6712790at2"/>
<reference evidence="2 3" key="1">
    <citation type="submission" date="2017-05" db="EMBL/GenBank/DDBJ databases">
        <title>Acinetobacter populi ANC 5415 (= PBJ7), whole genome shotgun sequencing project.</title>
        <authorList>
            <person name="Nemec A."/>
            <person name="Radolfova-Krizova L."/>
        </authorList>
    </citation>
    <scope>NUCLEOTIDE SEQUENCE [LARGE SCALE GENOMIC DNA]</scope>
    <source>
        <strain evidence="2 3">PBJ7</strain>
    </source>
</reference>
<dbReference type="InterPro" id="IPR053771">
    <property type="entry name" value="AciT"/>
</dbReference>
<evidence type="ECO:0000313" key="2">
    <source>
        <dbReference type="EMBL" id="OUY09039.1"/>
    </source>
</evidence>